<dbReference type="InParanoid" id="A0A2H3CQA4"/>
<feature type="region of interest" description="Disordered" evidence="1">
    <location>
        <begin position="72"/>
        <end position="94"/>
    </location>
</feature>
<dbReference type="AlphaFoldDB" id="A0A2H3CQA4"/>
<dbReference type="OMA" id="RETCTIT"/>
<reference evidence="3" key="1">
    <citation type="journal article" date="2017" name="Nat. Ecol. Evol.">
        <title>Genome expansion and lineage-specific genetic innovations in the forest pathogenic fungi Armillaria.</title>
        <authorList>
            <person name="Sipos G."/>
            <person name="Prasanna A.N."/>
            <person name="Walter M.C."/>
            <person name="O'Connor E."/>
            <person name="Balint B."/>
            <person name="Krizsan K."/>
            <person name="Kiss B."/>
            <person name="Hess J."/>
            <person name="Varga T."/>
            <person name="Slot J."/>
            <person name="Riley R."/>
            <person name="Boka B."/>
            <person name="Rigling D."/>
            <person name="Barry K."/>
            <person name="Lee J."/>
            <person name="Mihaltcheva S."/>
            <person name="LaButti K."/>
            <person name="Lipzen A."/>
            <person name="Waldron R."/>
            <person name="Moloney N.M."/>
            <person name="Sperisen C."/>
            <person name="Kredics L."/>
            <person name="Vagvoelgyi C."/>
            <person name="Patrignani A."/>
            <person name="Fitzpatrick D."/>
            <person name="Nagy I."/>
            <person name="Doyle S."/>
            <person name="Anderson J.B."/>
            <person name="Grigoriev I.V."/>
            <person name="Gueldener U."/>
            <person name="Muensterkoetter M."/>
            <person name="Nagy L.G."/>
        </authorList>
    </citation>
    <scope>NUCLEOTIDE SEQUENCE [LARGE SCALE GENOMIC DNA]</scope>
    <source>
        <strain evidence="3">Ar21-2</strain>
    </source>
</reference>
<gene>
    <name evidence="2" type="ORF">ARMGADRAFT_942283</name>
</gene>
<feature type="compositionally biased region" description="Basic and acidic residues" evidence="1">
    <location>
        <begin position="82"/>
        <end position="94"/>
    </location>
</feature>
<keyword evidence="3" id="KW-1185">Reference proteome</keyword>
<evidence type="ECO:0008006" key="4">
    <source>
        <dbReference type="Google" id="ProtNLM"/>
    </source>
</evidence>
<name>A0A2H3CQA4_ARMGA</name>
<evidence type="ECO:0000313" key="2">
    <source>
        <dbReference type="EMBL" id="PBK85249.1"/>
    </source>
</evidence>
<feature type="non-terminal residue" evidence="2">
    <location>
        <position position="1"/>
    </location>
</feature>
<dbReference type="OrthoDB" id="3007206at2759"/>
<proteinExistence type="predicted"/>
<protein>
    <recommendedName>
        <fullName evidence="4">RNase H type-1 domain-containing protein</fullName>
    </recommendedName>
</protein>
<dbReference type="Proteomes" id="UP000217790">
    <property type="component" value="Unassembled WGS sequence"/>
</dbReference>
<accession>A0A2H3CQA4</accession>
<organism evidence="2 3">
    <name type="scientific">Armillaria gallica</name>
    <name type="common">Bulbous honey fungus</name>
    <name type="synonym">Armillaria bulbosa</name>
    <dbReference type="NCBI Taxonomy" id="47427"/>
    <lineage>
        <taxon>Eukaryota</taxon>
        <taxon>Fungi</taxon>
        <taxon>Dikarya</taxon>
        <taxon>Basidiomycota</taxon>
        <taxon>Agaricomycotina</taxon>
        <taxon>Agaricomycetes</taxon>
        <taxon>Agaricomycetidae</taxon>
        <taxon>Agaricales</taxon>
        <taxon>Marasmiineae</taxon>
        <taxon>Physalacriaceae</taxon>
        <taxon>Armillaria</taxon>
    </lineage>
</organism>
<sequence>CLMEKHEVETAGDAADVAQRLHIVTHKKRCNCACSVCHHDRLQGGCNNPHKCMLAVEKVLDCLTEKWNPRRPDQDDGLALTPEDKTRNEEARETNGRIRFNPDIDSESLLTDRVRVFTSGWDTCSRPAMRETCTITDDVPEVAISIAYTDSSAYNNGTVDAQAGAGVWFGDDDARNIF</sequence>
<evidence type="ECO:0000256" key="1">
    <source>
        <dbReference type="SAM" id="MobiDB-lite"/>
    </source>
</evidence>
<dbReference type="EMBL" id="KZ293692">
    <property type="protein sequence ID" value="PBK85249.1"/>
    <property type="molecule type" value="Genomic_DNA"/>
</dbReference>
<evidence type="ECO:0000313" key="3">
    <source>
        <dbReference type="Proteomes" id="UP000217790"/>
    </source>
</evidence>